<dbReference type="AlphaFoldDB" id="A0A1Y2ETS0"/>
<keyword evidence="5 7" id="KW-0472">Membrane</keyword>
<feature type="transmembrane region" description="Helical" evidence="7">
    <location>
        <begin position="1077"/>
        <end position="1097"/>
    </location>
</feature>
<dbReference type="GO" id="GO:0005886">
    <property type="term" value="C:plasma membrane"/>
    <property type="evidence" value="ECO:0007669"/>
    <property type="project" value="UniProtKB-SubCell"/>
</dbReference>
<evidence type="ECO:0000256" key="5">
    <source>
        <dbReference type="ARBA" id="ARBA00023136"/>
    </source>
</evidence>
<reference evidence="9 10" key="1">
    <citation type="submission" date="2016-08" db="EMBL/GenBank/DDBJ databases">
        <title>A Parts List for Fungal Cellulosomes Revealed by Comparative Genomics.</title>
        <authorList>
            <consortium name="DOE Joint Genome Institute"/>
            <person name="Haitjema C.H."/>
            <person name="Gilmore S.P."/>
            <person name="Henske J.K."/>
            <person name="Solomon K.V."/>
            <person name="De Groot R."/>
            <person name="Kuo A."/>
            <person name="Mondo S.J."/>
            <person name="Salamov A.A."/>
            <person name="Labutti K."/>
            <person name="Zhao Z."/>
            <person name="Chiniquy J."/>
            <person name="Barry K."/>
            <person name="Brewer H.M."/>
            <person name="Purvine S.O."/>
            <person name="Wright A.T."/>
            <person name="Boxma B."/>
            <person name="Van Alen T."/>
            <person name="Hackstein J.H."/>
            <person name="Baker S.E."/>
            <person name="Grigoriev I.V."/>
            <person name="O'Malley M.A."/>
        </authorList>
    </citation>
    <scope>NUCLEOTIDE SEQUENCE [LARGE SCALE GENOMIC DNA]</scope>
    <source>
        <strain evidence="9 10">G1</strain>
    </source>
</reference>
<dbReference type="OrthoDB" id="312032at2759"/>
<feature type="domain" description="ABC3 transporter permease C-terminal" evidence="8">
    <location>
        <begin position="497"/>
        <end position="615"/>
    </location>
</feature>
<comment type="subcellular location">
    <subcellularLocation>
        <location evidence="1">Cell membrane</location>
        <topology evidence="1">Multi-pass membrane protein</topology>
    </subcellularLocation>
</comment>
<dbReference type="PANTHER" id="PTHR32522">
    <property type="match status" value="1"/>
</dbReference>
<dbReference type="Pfam" id="PF02687">
    <property type="entry name" value="FtsX"/>
    <property type="match status" value="2"/>
</dbReference>
<feature type="region of interest" description="Disordered" evidence="6">
    <location>
        <begin position="1"/>
        <end position="27"/>
    </location>
</feature>
<evidence type="ECO:0000259" key="8">
    <source>
        <dbReference type="Pfam" id="PF02687"/>
    </source>
</evidence>
<dbReference type="Proteomes" id="UP000193920">
    <property type="component" value="Unassembled WGS sequence"/>
</dbReference>
<evidence type="ECO:0000256" key="4">
    <source>
        <dbReference type="ARBA" id="ARBA00022989"/>
    </source>
</evidence>
<evidence type="ECO:0000256" key="3">
    <source>
        <dbReference type="ARBA" id="ARBA00022692"/>
    </source>
</evidence>
<feature type="transmembrane region" description="Helical" evidence="7">
    <location>
        <begin position="138"/>
        <end position="159"/>
    </location>
</feature>
<dbReference type="InterPro" id="IPR003838">
    <property type="entry name" value="ABC3_permease_C"/>
</dbReference>
<evidence type="ECO:0000256" key="1">
    <source>
        <dbReference type="ARBA" id="ARBA00004651"/>
    </source>
</evidence>
<dbReference type="EMBL" id="MCOG01000030">
    <property type="protein sequence ID" value="ORY74245.1"/>
    <property type="molecule type" value="Genomic_DNA"/>
</dbReference>
<feature type="transmembrane region" description="Helical" evidence="7">
    <location>
        <begin position="494"/>
        <end position="516"/>
    </location>
</feature>
<evidence type="ECO:0000256" key="2">
    <source>
        <dbReference type="ARBA" id="ARBA00022475"/>
    </source>
</evidence>
<name>A0A1Y2ETS0_9FUNG</name>
<keyword evidence="4 7" id="KW-1133">Transmembrane helix</keyword>
<accession>A0A1Y2ETS0</accession>
<feature type="transmembrane region" description="Helical" evidence="7">
    <location>
        <begin position="643"/>
        <end position="664"/>
    </location>
</feature>
<sequence length="1207" mass="136982">MEDQKKHTKESTGHSKNSSGNYGNTLNVEFVTDPHHRKTSSSGTNNFKKESFIANRNDLDHIKNSSFYNMNDVKHNINNTYNIKEDIRHKIIEREPSSYSVKDGKKHDIFYKLKIYWQNVITAFHYVTNDNEKNPRSLIIGSSTVFLVVFFLCLIQNALKRSSVMLVKAQEDIVGKYDLLLSPGTNSQGEYSLLNYTLINEKIQGLSEVEGSAPRWALTAEAHNEEYSGSLYTFFLNTTLEKDIGLASHWPFRKLGNNEILLSSSLIRTLHVQPNAGQTITLQFNFTNILTEIYPDIKFEMTIINDLIDEIISRTDNSDDEFQQKMNEFLQKPDSMNTINTNFDRMIKNGLVITNNYLVVDAIDKSYGMFPSTLGNIGVIELEQIKSLIVKALESLINEIINTDYPISVNVDVTKIKDFNKIFDPIENALMVIVIKKDRMETYTKSHPKAKKDIIRFTDQVANSLGFNFTAEYTSVLFLAVNSTEVLMVFLDELFFSIISVLILLMVILIYSLLMTDVEEKTFEYGMIRSLGLHHSILIIILFFQSLFFSIPGIILGVFLCKIVYIPVDYVISQYAETSIKVSISPSALLLGVSIGFFVPMFGMVGLVKRALTKTLRDALDIYHHVVSDVQVRIQKLEDIGMSLPEMAISIILVVIGFGVYYGIPTAYVSKNYTLFFRFLTILLLVMVLGETLLGQVINNILEKVCVNLVIWGPSKKLKIVVKKNLQSHFSRNSKTSIMFSLCLAYIIFAAALFSLMGGSLSRQIEWSTGADICITAKSINNPLPEEKIKTLLEDSLFIDEELIEEYSFVTFPLNHYNTINSAYLCPVSCITAQHVNIYGVESNILKTLNTRYLSINEYDNKLIMNDDPIASLEQNINPQKEIKFIPELFESINKRAVTTKSKINYYYPMNATRTYSNGYPLLIGKNFMVDTFSTISDWLPLVIDGADNDISEVYLLKPIAILNKFPGFTGVASGALSSEYVGFISMEHYKEFVNRTSQYLFEANPPTKYMDKYQHPDTPYKKYLYIKVSEHATDFQIEDIINNILRYIEDSTQFSASNLRQSVKSTNSIAELLNNIFYFIALLGIFMCSFMCYLSFTANLKENSWEFGILRSIGLSAIEVINVYIYEAVCIILSCVVVGTLIGLISAIILSMQFNLFMQLPFTLSFPYFMFTELVILSLIVAVVGSYIPGKEYASKPINIVIKGKL</sequence>
<proteinExistence type="predicted"/>
<feature type="transmembrane region" description="Helical" evidence="7">
    <location>
        <begin position="738"/>
        <end position="758"/>
    </location>
</feature>
<dbReference type="PANTHER" id="PTHR32522:SF5">
    <property type="entry name" value="ABC3 TRANSPORTER PERMEASE PROTEIN DOMAIN-CONTAINING PROTEIN"/>
    <property type="match status" value="1"/>
</dbReference>
<feature type="domain" description="ABC3 transporter permease C-terminal" evidence="8">
    <location>
        <begin position="1080"/>
        <end position="1198"/>
    </location>
</feature>
<evidence type="ECO:0000313" key="10">
    <source>
        <dbReference type="Proteomes" id="UP000193920"/>
    </source>
</evidence>
<protein>
    <submittedName>
        <fullName evidence="9">FtsX-domain-containing protein</fullName>
    </submittedName>
</protein>
<feature type="transmembrane region" description="Helical" evidence="7">
    <location>
        <begin position="1109"/>
        <end position="1126"/>
    </location>
</feature>
<keyword evidence="3 7" id="KW-0812">Transmembrane</keyword>
<feature type="compositionally biased region" description="Polar residues" evidence="6">
    <location>
        <begin position="14"/>
        <end position="27"/>
    </location>
</feature>
<keyword evidence="2" id="KW-1003">Cell membrane</keyword>
<keyword evidence="10" id="KW-1185">Reference proteome</keyword>
<organism evidence="9 10">
    <name type="scientific">Neocallimastix californiae</name>
    <dbReference type="NCBI Taxonomy" id="1754190"/>
    <lineage>
        <taxon>Eukaryota</taxon>
        <taxon>Fungi</taxon>
        <taxon>Fungi incertae sedis</taxon>
        <taxon>Chytridiomycota</taxon>
        <taxon>Chytridiomycota incertae sedis</taxon>
        <taxon>Neocallimastigomycetes</taxon>
        <taxon>Neocallimastigales</taxon>
        <taxon>Neocallimastigaceae</taxon>
        <taxon>Neocallimastix</taxon>
    </lineage>
</organism>
<evidence type="ECO:0000313" key="9">
    <source>
        <dbReference type="EMBL" id="ORY74245.1"/>
    </source>
</evidence>
<feature type="transmembrane region" description="Helical" evidence="7">
    <location>
        <begin position="1167"/>
        <end position="1189"/>
    </location>
</feature>
<gene>
    <name evidence="9" type="ORF">LY90DRAFT_666372</name>
</gene>
<feature type="transmembrane region" description="Helical" evidence="7">
    <location>
        <begin position="676"/>
        <end position="694"/>
    </location>
</feature>
<comment type="caution">
    <text evidence="9">The sequence shown here is derived from an EMBL/GenBank/DDBJ whole genome shotgun (WGS) entry which is preliminary data.</text>
</comment>
<feature type="transmembrane region" description="Helical" evidence="7">
    <location>
        <begin position="1132"/>
        <end position="1155"/>
    </location>
</feature>
<feature type="transmembrane region" description="Helical" evidence="7">
    <location>
        <begin position="588"/>
        <end position="608"/>
    </location>
</feature>
<evidence type="ECO:0000256" key="7">
    <source>
        <dbReference type="SAM" id="Phobius"/>
    </source>
</evidence>
<feature type="transmembrane region" description="Helical" evidence="7">
    <location>
        <begin position="537"/>
        <end position="568"/>
    </location>
</feature>
<evidence type="ECO:0000256" key="6">
    <source>
        <dbReference type="SAM" id="MobiDB-lite"/>
    </source>
</evidence>